<dbReference type="SMART" id="SM00220">
    <property type="entry name" value="S_TKc"/>
    <property type="match status" value="1"/>
</dbReference>
<name>A0A0J6CMD7_9BACT</name>
<gene>
    <name evidence="8" type="ORF">ACM15_12465</name>
</gene>
<evidence type="ECO:0000313" key="8">
    <source>
        <dbReference type="EMBL" id="KMM33324.1"/>
    </source>
</evidence>
<keyword evidence="4" id="KW-0067">ATP-binding</keyword>
<dbReference type="RefSeq" id="WP_048315685.1">
    <property type="nucleotide sequence ID" value="NZ_LFJV01000038.1"/>
</dbReference>
<keyword evidence="3 8" id="KW-0418">Kinase</keyword>
<dbReference type="Pfam" id="PF00069">
    <property type="entry name" value="Pkinase"/>
    <property type="match status" value="1"/>
</dbReference>
<dbReference type="AlphaFoldDB" id="A0A0J6CMD7"/>
<dbReference type="SUPFAM" id="SSF56112">
    <property type="entry name" value="Protein kinase-like (PK-like)"/>
    <property type="match status" value="1"/>
</dbReference>
<evidence type="ECO:0000256" key="4">
    <source>
        <dbReference type="ARBA" id="ARBA00022840"/>
    </source>
</evidence>
<keyword evidence="6" id="KW-0472">Membrane</keyword>
<dbReference type="CDD" id="cd14014">
    <property type="entry name" value="STKc_PknB_like"/>
    <property type="match status" value="1"/>
</dbReference>
<evidence type="ECO:0000256" key="5">
    <source>
        <dbReference type="SAM" id="MobiDB-lite"/>
    </source>
</evidence>
<evidence type="ECO:0000256" key="3">
    <source>
        <dbReference type="ARBA" id="ARBA00022777"/>
    </source>
</evidence>
<dbReference type="InterPro" id="IPR008271">
    <property type="entry name" value="Ser/Thr_kinase_AS"/>
</dbReference>
<dbReference type="GO" id="GO:0004674">
    <property type="term" value="F:protein serine/threonine kinase activity"/>
    <property type="evidence" value="ECO:0007669"/>
    <property type="project" value="TreeGrafter"/>
</dbReference>
<evidence type="ECO:0000259" key="7">
    <source>
        <dbReference type="PROSITE" id="PS50011"/>
    </source>
</evidence>
<keyword evidence="6" id="KW-1133">Transmembrane helix</keyword>
<keyword evidence="1" id="KW-0808">Transferase</keyword>
<evidence type="ECO:0000313" key="9">
    <source>
        <dbReference type="Proteomes" id="UP000036166"/>
    </source>
</evidence>
<dbReference type="GO" id="GO:0005524">
    <property type="term" value="F:ATP binding"/>
    <property type="evidence" value="ECO:0007669"/>
    <property type="project" value="UniProtKB-KW"/>
</dbReference>
<keyword evidence="6" id="KW-0812">Transmembrane</keyword>
<feature type="compositionally biased region" description="Basic and acidic residues" evidence="5">
    <location>
        <begin position="429"/>
        <end position="449"/>
    </location>
</feature>
<feature type="transmembrane region" description="Helical" evidence="6">
    <location>
        <begin position="358"/>
        <end position="379"/>
    </location>
</feature>
<dbReference type="Gene3D" id="1.10.510.10">
    <property type="entry name" value="Transferase(Phosphotransferase) domain 1"/>
    <property type="match status" value="1"/>
</dbReference>
<evidence type="ECO:0000256" key="2">
    <source>
        <dbReference type="ARBA" id="ARBA00022741"/>
    </source>
</evidence>
<comment type="caution">
    <text evidence="8">The sequence shown here is derived from an EMBL/GenBank/DDBJ whole genome shotgun (WGS) entry which is preliminary data.</text>
</comment>
<dbReference type="PATRIC" id="fig|328812.4.peg.3212"/>
<sequence>MNLPNGYPLQNGKYRLTHVVGQGGFGITYKGVWYTEVKGPLGTIKTEVPICVKEYFFKDYCYRDPDSFAVKVHSETGRALFEKFKEKLIKEAKILSDVHHPHIVNVLEVFEENDTAYIAMEYISGNSLKYKMDKEGIMPEARVLRYMRQIGEALQFVHEKNILHLDIKPSNILIDQSGKARLIDFGVSKRYDIEQQETSTTMLTLSKGFASIEQYDNEGTQSFSPCPDIYSLGATMYNLLTGKIPTESILRAARPLPSPRDLNPSISAKTEAAIIKAMEIVPADRFQSMSEMLAALDFPEVEEEEIKKDISSPEYFEEDETTILFTTRLPQSGKDEGDETVLNNVDIPAVSKKKKRKVTLISLLIIIFASIGSAVALLVQRSKAVPPVAEVLNSVPEGNNNPVSDSTVPVVIDENNTSGVVEAEPETESESKKENAGVRPDSQEKKIVKPETTPKQTDPVKQKVEPVVNDIKQPVTAPSVPTEAEMNAEFEALIASGKNKMAASDASSNAADFIKATEEIADAGTDFSKAAKIKMTDELISLIEKRKVKEEEILLAGRKALYDEVKPFGELMIVQKKETQKFGAIDVNARERIKCKYLAAYQTQQGYRAFLREDDLFDIYNAEGIMISERLPDYY</sequence>
<feature type="domain" description="Protein kinase" evidence="7">
    <location>
        <begin position="14"/>
        <end position="301"/>
    </location>
</feature>
<evidence type="ECO:0000256" key="6">
    <source>
        <dbReference type="SAM" id="Phobius"/>
    </source>
</evidence>
<organism evidence="8 9">
    <name type="scientific">Parabacteroides goldsteinii</name>
    <dbReference type="NCBI Taxonomy" id="328812"/>
    <lineage>
        <taxon>Bacteria</taxon>
        <taxon>Pseudomonadati</taxon>
        <taxon>Bacteroidota</taxon>
        <taxon>Bacteroidia</taxon>
        <taxon>Bacteroidales</taxon>
        <taxon>Tannerellaceae</taxon>
        <taxon>Parabacteroides</taxon>
    </lineage>
</organism>
<dbReference type="InterPro" id="IPR000719">
    <property type="entry name" value="Prot_kinase_dom"/>
</dbReference>
<proteinExistence type="predicted"/>
<keyword evidence="2" id="KW-0547">Nucleotide-binding</keyword>
<dbReference type="PROSITE" id="PS00108">
    <property type="entry name" value="PROTEIN_KINASE_ST"/>
    <property type="match status" value="1"/>
</dbReference>
<reference evidence="8 9" key="1">
    <citation type="submission" date="2015-06" db="EMBL/GenBank/DDBJ databases">
        <title>Draft Genome Sequence of Parabacteroides goldsteinii with Putative Novel Metallo-Beta-Lactamases Isolated from a Blood Culture from a Human Patient.</title>
        <authorList>
            <person name="Krogh T.J."/>
            <person name="Agergaard C.N."/>
            <person name="Moller-Jensen J."/>
            <person name="Justesen U.S."/>
        </authorList>
    </citation>
    <scope>NUCLEOTIDE SEQUENCE [LARGE SCALE GENOMIC DNA]</scope>
    <source>
        <strain evidence="8 9">910340</strain>
    </source>
</reference>
<dbReference type="PROSITE" id="PS50011">
    <property type="entry name" value="PROTEIN_KINASE_DOM"/>
    <property type="match status" value="1"/>
</dbReference>
<evidence type="ECO:0000256" key="1">
    <source>
        <dbReference type="ARBA" id="ARBA00022679"/>
    </source>
</evidence>
<accession>A0A0J6CMD7</accession>
<dbReference type="Gene3D" id="3.30.200.20">
    <property type="entry name" value="Phosphorylase Kinase, domain 1"/>
    <property type="match status" value="1"/>
</dbReference>
<protein>
    <submittedName>
        <fullName evidence="8">Protein kinase</fullName>
    </submittedName>
</protein>
<dbReference type="EMBL" id="LFJV01000038">
    <property type="protein sequence ID" value="KMM33324.1"/>
    <property type="molecule type" value="Genomic_DNA"/>
</dbReference>
<feature type="region of interest" description="Disordered" evidence="5">
    <location>
        <begin position="415"/>
        <end position="461"/>
    </location>
</feature>
<dbReference type="Proteomes" id="UP000036166">
    <property type="component" value="Unassembled WGS sequence"/>
</dbReference>
<dbReference type="PANTHER" id="PTHR43289:SF6">
    <property type="entry name" value="SERINE_THREONINE-PROTEIN KINASE NEKL-3"/>
    <property type="match status" value="1"/>
</dbReference>
<dbReference type="PANTHER" id="PTHR43289">
    <property type="entry name" value="MITOGEN-ACTIVATED PROTEIN KINASE KINASE KINASE 20-RELATED"/>
    <property type="match status" value="1"/>
</dbReference>
<dbReference type="InterPro" id="IPR011009">
    <property type="entry name" value="Kinase-like_dom_sf"/>
</dbReference>